<dbReference type="EMBL" id="CP035758">
    <property type="protein sequence ID" value="QBD78679.1"/>
    <property type="molecule type" value="Genomic_DNA"/>
</dbReference>
<dbReference type="OrthoDB" id="9808332at2"/>
<dbReference type="Pfam" id="PF01547">
    <property type="entry name" value="SBP_bac_1"/>
    <property type="match status" value="1"/>
</dbReference>
<gene>
    <name evidence="4" type="ORF">EPA93_22895</name>
</gene>
<proteinExistence type="inferred from homology"/>
<dbReference type="GO" id="GO:0042956">
    <property type="term" value="P:maltodextrin transmembrane transport"/>
    <property type="evidence" value="ECO:0007669"/>
    <property type="project" value="TreeGrafter"/>
</dbReference>
<keyword evidence="5" id="KW-1185">Reference proteome</keyword>
<evidence type="ECO:0000256" key="2">
    <source>
        <dbReference type="ARBA" id="ARBA00022448"/>
    </source>
</evidence>
<dbReference type="GO" id="GO:0015768">
    <property type="term" value="P:maltose transport"/>
    <property type="evidence" value="ECO:0007669"/>
    <property type="project" value="TreeGrafter"/>
</dbReference>
<evidence type="ECO:0000256" key="3">
    <source>
        <dbReference type="ARBA" id="ARBA00022729"/>
    </source>
</evidence>
<dbReference type="AlphaFoldDB" id="A0A4P6JSY8"/>
<dbReference type="GO" id="GO:0055052">
    <property type="term" value="C:ATP-binding cassette (ABC) transporter complex, substrate-binding subunit-containing"/>
    <property type="evidence" value="ECO:0007669"/>
    <property type="project" value="TreeGrafter"/>
</dbReference>
<accession>A0A4P6JSY8</accession>
<keyword evidence="3" id="KW-0732">Signal</keyword>
<dbReference type="Proteomes" id="UP000290365">
    <property type="component" value="Chromosome"/>
</dbReference>
<dbReference type="PANTHER" id="PTHR30061:SF50">
    <property type="entry name" value="MALTOSE_MALTODEXTRIN-BINDING PERIPLASMIC PROTEIN"/>
    <property type="match status" value="1"/>
</dbReference>
<protein>
    <submittedName>
        <fullName evidence="4">ABC transporter substrate-binding protein</fullName>
    </submittedName>
</protein>
<keyword evidence="2" id="KW-0813">Transport</keyword>
<dbReference type="GO" id="GO:1901982">
    <property type="term" value="F:maltose binding"/>
    <property type="evidence" value="ECO:0007669"/>
    <property type="project" value="TreeGrafter"/>
</dbReference>
<comment type="similarity">
    <text evidence="1">Belongs to the bacterial solute-binding protein 1 family.</text>
</comment>
<evidence type="ECO:0000313" key="4">
    <source>
        <dbReference type="EMBL" id="QBD78679.1"/>
    </source>
</evidence>
<dbReference type="RefSeq" id="WP_129889732.1">
    <property type="nucleotide sequence ID" value="NZ_CP035758.1"/>
</dbReference>
<dbReference type="KEGG" id="kbs:EPA93_22895"/>
<dbReference type="Gene3D" id="3.40.190.10">
    <property type="entry name" value="Periplasmic binding protein-like II"/>
    <property type="match status" value="2"/>
</dbReference>
<dbReference type="CDD" id="cd14750">
    <property type="entry name" value="PBP2_TMBP"/>
    <property type="match status" value="1"/>
</dbReference>
<reference evidence="4 5" key="1">
    <citation type="submission" date="2019-01" db="EMBL/GenBank/DDBJ databases">
        <title>Ktedonosporobacter rubrisoli SCAWS-G2.</title>
        <authorList>
            <person name="Huang Y."/>
            <person name="Yan B."/>
        </authorList>
    </citation>
    <scope>NUCLEOTIDE SEQUENCE [LARGE SCALE GENOMIC DNA]</scope>
    <source>
        <strain evidence="4 5">SCAWS-G2</strain>
    </source>
</reference>
<evidence type="ECO:0000256" key="1">
    <source>
        <dbReference type="ARBA" id="ARBA00008520"/>
    </source>
</evidence>
<dbReference type="PANTHER" id="PTHR30061">
    <property type="entry name" value="MALTOSE-BINDING PERIPLASMIC PROTEIN"/>
    <property type="match status" value="1"/>
</dbReference>
<name>A0A4P6JSY8_KTERU</name>
<organism evidence="4 5">
    <name type="scientific">Ktedonosporobacter rubrisoli</name>
    <dbReference type="NCBI Taxonomy" id="2509675"/>
    <lineage>
        <taxon>Bacteria</taxon>
        <taxon>Bacillati</taxon>
        <taxon>Chloroflexota</taxon>
        <taxon>Ktedonobacteria</taxon>
        <taxon>Ktedonobacterales</taxon>
        <taxon>Ktedonosporobacteraceae</taxon>
        <taxon>Ktedonosporobacter</taxon>
    </lineage>
</organism>
<dbReference type="SUPFAM" id="SSF53850">
    <property type="entry name" value="Periplasmic binding protein-like II"/>
    <property type="match status" value="1"/>
</dbReference>
<evidence type="ECO:0000313" key="5">
    <source>
        <dbReference type="Proteomes" id="UP000290365"/>
    </source>
</evidence>
<dbReference type="InterPro" id="IPR006059">
    <property type="entry name" value="SBP"/>
</dbReference>
<sequence>MIFEQRELLDETIVKIRSGRIKRRTFLERALTAGLSSAAALSLLEACGGTSNSTAGNGNTTMIVWQSQHDPSDNFKQYAENFNKQNNGIHVVYKNGPADTGQLLTIFTNMLRARSHAIDVLSMDIIWPPEFGANGWTVPISESQLPQSERQKFLPGPLQGCTYNGKLWAVPFTTEPGLLYYRKDLLPTPPNSWDELAAMAKSVSPAKIKLGYVWQGAQYEGLVCNFVEVLYGYGGSVLDPNDPKKVTINSPQAVQALTEMVSWLDTISPKAVTTYKEDDGRLIWQNGNAAFMRNWPNAYALGNDPKNSQIVGKFDVHAMPYGGSSSTGHSCIGGWQLGINAFSPSPDACWKFIQYLSSEQVQKDNVINTSHFSPLQSIPDDPEVQAKMPFVTKVKASLQNARSRPASPAYPDITDALQLHIHQALIKASKPADALAALQSSLEAIVAK</sequence>